<dbReference type="RefSeq" id="WP_385860254.1">
    <property type="nucleotide sequence ID" value="NZ_JBHMAR010000075.1"/>
</dbReference>
<evidence type="ECO:0000313" key="1">
    <source>
        <dbReference type="EMBL" id="MFB9739173.1"/>
    </source>
</evidence>
<dbReference type="InterPro" id="IPR046828">
    <property type="entry name" value="RepSA"/>
</dbReference>
<sequence>MPALTTRTTPTPATDAASGTALAPFTRLAAAGKLPALVRQLASLRGCAQPVRLDGHRTEVHPATGEILRHLDSADLPAGHLLMRCGNRRTTRCPACAEIYRRDTYQLISAGLRGGKTVPDTVASHPRVFATFTAPSFGPVHNRPTRPGSKAVQRCRCGHAHGEGDTRLGSPLDPERYDYQGAVLWNAHAPVLWSRFILNLRREVARIGGLTQRSLASVVKVSYAKVAEYQKRGLVHFHAVIRLDGPDGTTTPPPTWATTAMLTDAIHAAATRTTVVGPELDGTSLQFTFGKQLDVRPIRSGDFCDGRKITDKAVAAYVAKYATKGAEGATGTLDRRLRLIAELPAYQVPIHAERMIRTAWQLGARRDLAHLKLRAWAHMLGFRGHFSTKTRQYSTTLAQLRQARADYQNALNDPDRTGPEDEKSTLVISHWVFAGTGLTPDLERLATLVTPAQGAGSASGPGAGVVGGA</sequence>
<name>A0ABV5VMW7_9ACTN</name>
<dbReference type="Proteomes" id="UP001589703">
    <property type="component" value="Unassembled WGS sequence"/>
</dbReference>
<gene>
    <name evidence="1" type="ORF">ACFFRO_29350</name>
</gene>
<organism evidence="1 2">
    <name type="scientific">Streptomyces thermocoprophilus</name>
    <dbReference type="NCBI Taxonomy" id="78356"/>
    <lineage>
        <taxon>Bacteria</taxon>
        <taxon>Bacillati</taxon>
        <taxon>Actinomycetota</taxon>
        <taxon>Actinomycetes</taxon>
        <taxon>Kitasatosporales</taxon>
        <taxon>Streptomycetaceae</taxon>
        <taxon>Streptomyces</taxon>
    </lineage>
</organism>
<keyword evidence="2" id="KW-1185">Reference proteome</keyword>
<comment type="caution">
    <text evidence="1">The sequence shown here is derived from an EMBL/GenBank/DDBJ whole genome shotgun (WGS) entry which is preliminary data.</text>
</comment>
<protein>
    <submittedName>
        <fullName evidence="1">Replication initiator</fullName>
    </submittedName>
</protein>
<proteinExistence type="predicted"/>
<reference evidence="1 2" key="1">
    <citation type="submission" date="2024-09" db="EMBL/GenBank/DDBJ databases">
        <authorList>
            <person name="Sun Q."/>
            <person name="Mori K."/>
        </authorList>
    </citation>
    <scope>NUCLEOTIDE SEQUENCE [LARGE SCALE GENOMIC DNA]</scope>
    <source>
        <strain evidence="1 2">JCM 10918</strain>
    </source>
</reference>
<dbReference type="Pfam" id="PF20199">
    <property type="entry name" value="RepSA"/>
    <property type="match status" value="1"/>
</dbReference>
<dbReference type="EMBL" id="JBHMAR010000075">
    <property type="protein sequence ID" value="MFB9739173.1"/>
    <property type="molecule type" value="Genomic_DNA"/>
</dbReference>
<evidence type="ECO:0000313" key="2">
    <source>
        <dbReference type="Proteomes" id="UP001589703"/>
    </source>
</evidence>
<accession>A0ABV5VMW7</accession>